<evidence type="ECO:0000313" key="1">
    <source>
        <dbReference type="EMBL" id="GHI60872.1"/>
    </source>
</evidence>
<reference evidence="2" key="1">
    <citation type="submission" date="2023-07" db="EMBL/GenBank/DDBJ databases">
        <title>Whole genome shotgun sequence of Streptomyces cacaoi subsp. asoensis NBRC 13813.</title>
        <authorList>
            <person name="Komaki H."/>
            <person name="Tamura T."/>
        </authorList>
    </citation>
    <scope>NUCLEOTIDE SEQUENCE [LARGE SCALE GENOMIC DNA]</scope>
    <source>
        <strain evidence="2">NBRC 13813</strain>
    </source>
</reference>
<dbReference type="Proteomes" id="UP000649259">
    <property type="component" value="Unassembled WGS sequence"/>
</dbReference>
<sequence>MALLARNGVPFSQVSAHRATLEEAYMQLTRDTAEYRGVPAGEATR</sequence>
<proteinExistence type="predicted"/>
<name>A0ABQ3RYP0_9ACTN</name>
<keyword evidence="2" id="KW-1185">Reference proteome</keyword>
<dbReference type="EMBL" id="BNEB01000002">
    <property type="protein sequence ID" value="GHI60872.1"/>
    <property type="molecule type" value="Genomic_DNA"/>
</dbReference>
<protein>
    <recommendedName>
        <fullName evidence="3">ABC transporter ATP-binding protein</fullName>
    </recommendedName>
</protein>
<evidence type="ECO:0000313" key="2">
    <source>
        <dbReference type="Proteomes" id="UP000649259"/>
    </source>
</evidence>
<gene>
    <name evidence="1" type="ORF">Saso_25220</name>
</gene>
<evidence type="ECO:0008006" key="3">
    <source>
        <dbReference type="Google" id="ProtNLM"/>
    </source>
</evidence>
<organism evidence="1 2">
    <name type="scientific">Streptomyces asoensis</name>
    <dbReference type="NCBI Taxonomy" id="249586"/>
    <lineage>
        <taxon>Bacteria</taxon>
        <taxon>Bacillati</taxon>
        <taxon>Actinomycetota</taxon>
        <taxon>Actinomycetes</taxon>
        <taxon>Kitasatosporales</taxon>
        <taxon>Streptomycetaceae</taxon>
        <taxon>Streptomyces</taxon>
    </lineage>
</organism>
<accession>A0ABQ3RYP0</accession>
<comment type="caution">
    <text evidence="1">The sequence shown here is derived from an EMBL/GenBank/DDBJ whole genome shotgun (WGS) entry which is preliminary data.</text>
</comment>